<dbReference type="Gene3D" id="3.40.50.880">
    <property type="match status" value="1"/>
</dbReference>
<evidence type="ECO:0000313" key="2">
    <source>
        <dbReference type="EMBL" id="CAB4133523.1"/>
    </source>
</evidence>
<protein>
    <submittedName>
        <fullName evidence="2">Biotin-protein ligase, N-terminal</fullName>
    </submittedName>
</protein>
<dbReference type="SUPFAM" id="SSF52317">
    <property type="entry name" value="Class I glutamine amidotransferase-like"/>
    <property type="match status" value="1"/>
</dbReference>
<gene>
    <name evidence="2" type="ORF">UFOVP257_245</name>
</gene>
<dbReference type="EMBL" id="LR796274">
    <property type="protein sequence ID" value="CAB4133523.1"/>
    <property type="molecule type" value="Genomic_DNA"/>
</dbReference>
<dbReference type="InterPro" id="IPR019197">
    <property type="entry name" value="Biotin-prot_ligase_N"/>
</dbReference>
<sequence>MKPTIALFIHQPRCSVQCANGMIRALSPHYNFKIFTKHDIEKDFFDDVDMVAFPGGDGDSESWHYLMKHHAPRIRDFVARGGRYLGICMGAYWAGSHYFDILDSVDAVQYITQPNTCTRRPHAKSMPVTWFGEPVKMYFYDGCALVGDQTKFETVSTYSNGDPMAIIQGRIGIIGCHPEAEANWYTLQSWMHKEWHGGQYDLLLRFADYLMTK</sequence>
<dbReference type="Pfam" id="PF09825">
    <property type="entry name" value="BPL_N"/>
    <property type="match status" value="1"/>
</dbReference>
<proteinExistence type="predicted"/>
<accession>A0A6J5LJL0</accession>
<reference evidence="2" key="1">
    <citation type="submission" date="2020-04" db="EMBL/GenBank/DDBJ databases">
        <authorList>
            <person name="Chiriac C."/>
            <person name="Salcher M."/>
            <person name="Ghai R."/>
            <person name="Kavagutti S V."/>
        </authorList>
    </citation>
    <scope>NUCLEOTIDE SEQUENCE</scope>
</reference>
<name>A0A6J5LJL0_9CAUD</name>
<evidence type="ECO:0000259" key="1">
    <source>
        <dbReference type="Pfam" id="PF09825"/>
    </source>
</evidence>
<dbReference type="GO" id="GO:0016874">
    <property type="term" value="F:ligase activity"/>
    <property type="evidence" value="ECO:0007669"/>
    <property type="project" value="UniProtKB-KW"/>
</dbReference>
<feature type="domain" description="Biotin-protein ligase N-terminal" evidence="1">
    <location>
        <begin position="15"/>
        <end position="97"/>
    </location>
</feature>
<organism evidence="2">
    <name type="scientific">uncultured Caudovirales phage</name>
    <dbReference type="NCBI Taxonomy" id="2100421"/>
    <lineage>
        <taxon>Viruses</taxon>
        <taxon>Duplodnaviria</taxon>
        <taxon>Heunggongvirae</taxon>
        <taxon>Uroviricota</taxon>
        <taxon>Caudoviricetes</taxon>
        <taxon>Peduoviridae</taxon>
        <taxon>Maltschvirus</taxon>
        <taxon>Maltschvirus maltsch</taxon>
    </lineage>
</organism>
<dbReference type="InterPro" id="IPR029062">
    <property type="entry name" value="Class_I_gatase-like"/>
</dbReference>
<keyword evidence="2" id="KW-0436">Ligase</keyword>